<reference evidence="4 5" key="1">
    <citation type="submission" date="2018-08" db="EMBL/GenBank/DDBJ databases">
        <title>Draft genome of the lignicolous fungus Coniochaeta pulveracea.</title>
        <authorList>
            <person name="Borstlap C.J."/>
            <person name="De Witt R.N."/>
            <person name="Botha A."/>
            <person name="Volschenk H."/>
        </authorList>
    </citation>
    <scope>NUCLEOTIDE SEQUENCE [LARGE SCALE GENOMIC DNA]</scope>
    <source>
        <strain evidence="4 5">CAB683</strain>
    </source>
</reference>
<comment type="caution">
    <text evidence="4">The sequence shown here is derived from an EMBL/GenBank/DDBJ whole genome shotgun (WGS) entry which is preliminary data.</text>
</comment>
<dbReference type="SUPFAM" id="SSF51735">
    <property type="entry name" value="NAD(P)-binding Rossmann-fold domains"/>
    <property type="match status" value="1"/>
</dbReference>
<dbReference type="Gene3D" id="3.40.50.720">
    <property type="entry name" value="NAD(P)-binding Rossmann-like Domain"/>
    <property type="match status" value="1"/>
</dbReference>
<dbReference type="InterPro" id="IPR008030">
    <property type="entry name" value="NmrA-like"/>
</dbReference>
<dbReference type="Pfam" id="PF05368">
    <property type="entry name" value="NmrA"/>
    <property type="match status" value="1"/>
</dbReference>
<protein>
    <recommendedName>
        <fullName evidence="3">NmrA-like domain-containing protein</fullName>
    </recommendedName>
</protein>
<dbReference type="GO" id="GO:0016491">
    <property type="term" value="F:oxidoreductase activity"/>
    <property type="evidence" value="ECO:0007669"/>
    <property type="project" value="UniProtKB-KW"/>
</dbReference>
<keyword evidence="5" id="KW-1185">Reference proteome</keyword>
<dbReference type="AlphaFoldDB" id="A0A420XY43"/>
<evidence type="ECO:0000259" key="3">
    <source>
        <dbReference type="Pfam" id="PF05368"/>
    </source>
</evidence>
<evidence type="ECO:0000256" key="1">
    <source>
        <dbReference type="ARBA" id="ARBA00022857"/>
    </source>
</evidence>
<name>A0A420XY43_9PEZI</name>
<proteinExistence type="predicted"/>
<sequence>MTFHKVALFGADGQIGLCILNAFLKSGKYDVTPFVMPDHSLPQGESYQSLKPVALDLSKTSRSEIADHLKGHDVVVSALNGPGIASQFTIQDAAADAGVRRFIPSEFGMHHIYRKSNDPAGYVHPAWDAKNRFNERAVLHPAIESGKMEYTMIGCGDFYNQDREKVWCPWMQTDPPNGEFVITHVGDEHARADFTNLDDFAAYLVATLDKPETSANKKLNFPSDTISHAQIAELLEKYSGKKVRLKEISEEQMHKIIADPKTAPKEIAEGSAFPVEFWMMVKGTQGQDRFRRPKSECHNDLYPEVEKTTLERFFQRRYGKK</sequence>
<dbReference type="STRING" id="177199.A0A420XY43"/>
<dbReference type="Gene3D" id="3.90.25.10">
    <property type="entry name" value="UDP-galactose 4-epimerase, domain 1"/>
    <property type="match status" value="1"/>
</dbReference>
<feature type="domain" description="NmrA-like" evidence="3">
    <location>
        <begin position="5"/>
        <end position="269"/>
    </location>
</feature>
<accession>A0A420XY43</accession>
<organism evidence="4 5">
    <name type="scientific">Coniochaeta pulveracea</name>
    <dbReference type="NCBI Taxonomy" id="177199"/>
    <lineage>
        <taxon>Eukaryota</taxon>
        <taxon>Fungi</taxon>
        <taxon>Dikarya</taxon>
        <taxon>Ascomycota</taxon>
        <taxon>Pezizomycotina</taxon>
        <taxon>Sordariomycetes</taxon>
        <taxon>Sordariomycetidae</taxon>
        <taxon>Coniochaetales</taxon>
        <taxon>Coniochaetaceae</taxon>
        <taxon>Coniochaeta</taxon>
    </lineage>
</organism>
<evidence type="ECO:0000313" key="4">
    <source>
        <dbReference type="EMBL" id="RKU40576.1"/>
    </source>
</evidence>
<keyword evidence="2" id="KW-0560">Oxidoreductase</keyword>
<dbReference type="PANTHER" id="PTHR47706">
    <property type="entry name" value="NMRA-LIKE FAMILY PROTEIN"/>
    <property type="match status" value="1"/>
</dbReference>
<dbReference type="InterPro" id="IPR036291">
    <property type="entry name" value="NAD(P)-bd_dom_sf"/>
</dbReference>
<dbReference type="PANTHER" id="PTHR47706:SF9">
    <property type="entry name" value="NMRA-LIKE DOMAIN-CONTAINING PROTEIN-RELATED"/>
    <property type="match status" value="1"/>
</dbReference>
<dbReference type="EMBL" id="QVQW01000098">
    <property type="protein sequence ID" value="RKU40576.1"/>
    <property type="molecule type" value="Genomic_DNA"/>
</dbReference>
<gene>
    <name evidence="4" type="ORF">DL546_002022</name>
</gene>
<evidence type="ECO:0000256" key="2">
    <source>
        <dbReference type="ARBA" id="ARBA00023002"/>
    </source>
</evidence>
<dbReference type="OrthoDB" id="419598at2759"/>
<dbReference type="InterPro" id="IPR051609">
    <property type="entry name" value="NmrA/Isoflavone_reductase-like"/>
</dbReference>
<evidence type="ECO:0000313" key="5">
    <source>
        <dbReference type="Proteomes" id="UP000275385"/>
    </source>
</evidence>
<keyword evidence="1" id="KW-0521">NADP</keyword>
<dbReference type="Proteomes" id="UP000275385">
    <property type="component" value="Unassembled WGS sequence"/>
</dbReference>